<accession>A0A0W8FQC0</accession>
<dbReference type="EMBL" id="LNQE01000919">
    <property type="protein sequence ID" value="KUG23125.1"/>
    <property type="molecule type" value="Genomic_DNA"/>
</dbReference>
<dbReference type="AlphaFoldDB" id="A0A0W8FQC0"/>
<comment type="caution">
    <text evidence="1">The sequence shown here is derived from an EMBL/GenBank/DDBJ whole genome shotgun (WGS) entry which is preliminary data.</text>
</comment>
<sequence>MQSSGDVCKNQLSDKMASICSSGAGEGILMGVSISRKLFWIKKLRML</sequence>
<reference evidence="1" key="1">
    <citation type="journal article" date="2015" name="Proc. Natl. Acad. Sci. U.S.A.">
        <title>Networks of energetic and metabolic interactions define dynamics in microbial communities.</title>
        <authorList>
            <person name="Embree M."/>
            <person name="Liu J.K."/>
            <person name="Al-Bassam M.M."/>
            <person name="Zengler K."/>
        </authorList>
    </citation>
    <scope>NUCLEOTIDE SEQUENCE</scope>
</reference>
<proteinExistence type="predicted"/>
<organism evidence="1">
    <name type="scientific">hydrocarbon metagenome</name>
    <dbReference type="NCBI Taxonomy" id="938273"/>
    <lineage>
        <taxon>unclassified sequences</taxon>
        <taxon>metagenomes</taxon>
        <taxon>ecological metagenomes</taxon>
    </lineage>
</organism>
<protein>
    <submittedName>
        <fullName evidence="1">Uncharacterized protein</fullName>
    </submittedName>
</protein>
<name>A0A0W8FQC0_9ZZZZ</name>
<gene>
    <name evidence="1" type="ORF">ASZ90_007052</name>
</gene>
<evidence type="ECO:0000313" key="1">
    <source>
        <dbReference type="EMBL" id="KUG23125.1"/>
    </source>
</evidence>